<proteinExistence type="predicted"/>
<evidence type="ECO:0008006" key="2">
    <source>
        <dbReference type="Google" id="ProtNLM"/>
    </source>
</evidence>
<dbReference type="EMBL" id="UINC01137418">
    <property type="protein sequence ID" value="SVD22742.1"/>
    <property type="molecule type" value="Genomic_DNA"/>
</dbReference>
<accession>A0A382TLU8</accession>
<reference evidence="1" key="1">
    <citation type="submission" date="2018-05" db="EMBL/GenBank/DDBJ databases">
        <authorList>
            <person name="Lanie J.A."/>
            <person name="Ng W.-L."/>
            <person name="Kazmierczak K.M."/>
            <person name="Andrzejewski T.M."/>
            <person name="Davidsen T.M."/>
            <person name="Wayne K.J."/>
            <person name="Tettelin H."/>
            <person name="Glass J.I."/>
            <person name="Rusch D."/>
            <person name="Podicherti R."/>
            <person name="Tsui H.-C.T."/>
            <person name="Winkler M.E."/>
        </authorList>
    </citation>
    <scope>NUCLEOTIDE SEQUENCE</scope>
</reference>
<name>A0A382TLU8_9ZZZZ</name>
<sequence>MNNNFLPSLSNKRKLTEQQQNFLSALAVQAKGDINKALDMAGYKETSYYNVINNLKDEIVEVATKILAKSAPQASQKLVEILESDDPIPQVNAKLQAAQTLLDRVGVAKRDKIDVTHTSASGIFLLPEKKTLIDGEAEEIRILDEKKE</sequence>
<gene>
    <name evidence="1" type="ORF">METZ01_LOCUS375596</name>
</gene>
<evidence type="ECO:0000313" key="1">
    <source>
        <dbReference type="EMBL" id="SVD22742.1"/>
    </source>
</evidence>
<organism evidence="1">
    <name type="scientific">marine metagenome</name>
    <dbReference type="NCBI Taxonomy" id="408172"/>
    <lineage>
        <taxon>unclassified sequences</taxon>
        <taxon>metagenomes</taxon>
        <taxon>ecological metagenomes</taxon>
    </lineage>
</organism>
<protein>
    <recommendedName>
        <fullName evidence="2">Terminase small subunit</fullName>
    </recommendedName>
</protein>
<dbReference type="AlphaFoldDB" id="A0A382TLU8"/>